<protein>
    <submittedName>
        <fullName evidence="1">Uncharacterized protein</fullName>
    </submittedName>
</protein>
<sequence>MVIHPGHAKLHRTTNCPRVAKVKLSEFHHNDEQALDDIIGILNLFAVMTKQMSAENTPTLCYARSAYANLTLIWRRPREWKSTRLYCPKN</sequence>
<dbReference type="AlphaFoldDB" id="A0ABD2QBV1"/>
<dbReference type="EMBL" id="JBJKFK010000576">
    <property type="protein sequence ID" value="KAL3316241.1"/>
    <property type="molecule type" value="Genomic_DNA"/>
</dbReference>
<gene>
    <name evidence="1" type="ORF">Ciccas_005119</name>
</gene>
<dbReference type="Proteomes" id="UP001626550">
    <property type="component" value="Unassembled WGS sequence"/>
</dbReference>
<evidence type="ECO:0000313" key="2">
    <source>
        <dbReference type="Proteomes" id="UP001626550"/>
    </source>
</evidence>
<organism evidence="1 2">
    <name type="scientific">Cichlidogyrus casuarinus</name>
    <dbReference type="NCBI Taxonomy" id="1844966"/>
    <lineage>
        <taxon>Eukaryota</taxon>
        <taxon>Metazoa</taxon>
        <taxon>Spiralia</taxon>
        <taxon>Lophotrochozoa</taxon>
        <taxon>Platyhelminthes</taxon>
        <taxon>Monogenea</taxon>
        <taxon>Monopisthocotylea</taxon>
        <taxon>Dactylogyridea</taxon>
        <taxon>Ancyrocephalidae</taxon>
        <taxon>Cichlidogyrus</taxon>
    </lineage>
</organism>
<comment type="caution">
    <text evidence="1">The sequence shown here is derived from an EMBL/GenBank/DDBJ whole genome shotgun (WGS) entry which is preliminary data.</text>
</comment>
<accession>A0ABD2QBV1</accession>
<keyword evidence="2" id="KW-1185">Reference proteome</keyword>
<name>A0ABD2QBV1_9PLAT</name>
<proteinExistence type="predicted"/>
<evidence type="ECO:0000313" key="1">
    <source>
        <dbReference type="EMBL" id="KAL3316241.1"/>
    </source>
</evidence>
<reference evidence="1 2" key="1">
    <citation type="submission" date="2024-11" db="EMBL/GenBank/DDBJ databases">
        <title>Adaptive evolution of stress response genes in parasites aligns with host niche diversity.</title>
        <authorList>
            <person name="Hahn C."/>
            <person name="Resl P."/>
        </authorList>
    </citation>
    <scope>NUCLEOTIDE SEQUENCE [LARGE SCALE GENOMIC DNA]</scope>
    <source>
        <strain evidence="1">EGGRZ-B1_66</strain>
        <tissue evidence="1">Body</tissue>
    </source>
</reference>